<feature type="region of interest" description="Disordered" evidence="13">
    <location>
        <begin position="853"/>
        <end position="895"/>
    </location>
</feature>
<keyword evidence="17" id="KW-1185">Reference proteome</keyword>
<dbReference type="OrthoDB" id="738486at2759"/>
<dbReference type="PROSITE" id="PS00107">
    <property type="entry name" value="PROTEIN_KINASE_ATP"/>
    <property type="match status" value="1"/>
</dbReference>
<evidence type="ECO:0000313" key="16">
    <source>
        <dbReference type="EMBL" id="KAF7842454.1"/>
    </source>
</evidence>
<keyword evidence="8 12" id="KW-0067">ATP-binding</keyword>
<reference evidence="16" key="1">
    <citation type="submission" date="2020-09" db="EMBL/GenBank/DDBJ databases">
        <title>Genome-Enabled Discovery of Anthraquinone Biosynthesis in Senna tora.</title>
        <authorList>
            <person name="Kang S.-H."/>
            <person name="Pandey R.P."/>
            <person name="Lee C.-M."/>
            <person name="Sim J.-S."/>
            <person name="Jeong J.-T."/>
            <person name="Choi B.-S."/>
            <person name="Jung M."/>
            <person name="Ginzburg D."/>
            <person name="Zhao K."/>
            <person name="Won S.Y."/>
            <person name="Oh T.-J."/>
            <person name="Yu Y."/>
            <person name="Kim N.-H."/>
            <person name="Lee O.R."/>
            <person name="Lee T.-H."/>
            <person name="Bashyal P."/>
            <person name="Kim T.-S."/>
            <person name="Lee W.-H."/>
            <person name="Kawkins C."/>
            <person name="Kim C.-K."/>
            <person name="Kim J.S."/>
            <person name="Ahn B.O."/>
            <person name="Rhee S.Y."/>
            <person name="Sohng J.K."/>
        </authorList>
    </citation>
    <scope>NUCLEOTIDE SEQUENCE</scope>
    <source>
        <tissue evidence="16">Leaf</tissue>
    </source>
</reference>
<dbReference type="PANTHER" id="PTHR45631">
    <property type="entry name" value="OS07G0107800 PROTEIN-RELATED"/>
    <property type="match status" value="1"/>
</dbReference>
<dbReference type="FunFam" id="2.60.120.430:FF:000001">
    <property type="entry name" value="Receptor-like protein kinase FERONIA"/>
    <property type="match status" value="1"/>
</dbReference>
<keyword evidence="3" id="KW-0808">Transferase</keyword>
<dbReference type="InterPro" id="IPR008271">
    <property type="entry name" value="Ser/Thr_kinase_AS"/>
</dbReference>
<dbReference type="FunFam" id="1.10.510.10:FF:000058">
    <property type="entry name" value="Receptor-like protein kinase FERONIA"/>
    <property type="match status" value="1"/>
</dbReference>
<dbReference type="InterPro" id="IPR001245">
    <property type="entry name" value="Ser-Thr/Tyr_kinase_cat_dom"/>
</dbReference>
<dbReference type="Pfam" id="PF12819">
    <property type="entry name" value="Malectin_like"/>
    <property type="match status" value="1"/>
</dbReference>
<dbReference type="SUPFAM" id="SSF56112">
    <property type="entry name" value="Protein kinase-like (PK-like)"/>
    <property type="match status" value="1"/>
</dbReference>
<evidence type="ECO:0000256" key="10">
    <source>
        <dbReference type="ARBA" id="ARBA00023136"/>
    </source>
</evidence>
<dbReference type="AlphaFoldDB" id="A0A834XCE1"/>
<feature type="transmembrane region" description="Helical" evidence="14">
    <location>
        <begin position="20"/>
        <end position="41"/>
    </location>
</feature>
<dbReference type="CDD" id="cd14066">
    <property type="entry name" value="STKc_IRAK"/>
    <property type="match status" value="1"/>
</dbReference>
<keyword evidence="9 14" id="KW-1133">Transmembrane helix</keyword>
<dbReference type="SMART" id="SM00220">
    <property type="entry name" value="S_TKc"/>
    <property type="match status" value="1"/>
</dbReference>
<dbReference type="Proteomes" id="UP000634136">
    <property type="component" value="Unassembled WGS sequence"/>
</dbReference>
<keyword evidence="2" id="KW-0723">Serine/threonine-protein kinase</keyword>
<feature type="binding site" evidence="12">
    <location>
        <position position="589"/>
    </location>
    <ligand>
        <name>ATP</name>
        <dbReference type="ChEBI" id="CHEBI:30616"/>
    </ligand>
</feature>
<dbReference type="InterPro" id="IPR000719">
    <property type="entry name" value="Prot_kinase_dom"/>
</dbReference>
<dbReference type="GO" id="GO:0005524">
    <property type="term" value="F:ATP binding"/>
    <property type="evidence" value="ECO:0007669"/>
    <property type="project" value="UniProtKB-UniRule"/>
</dbReference>
<gene>
    <name evidence="16" type="ORF">G2W53_004752</name>
</gene>
<name>A0A834XCE1_9FABA</name>
<proteinExistence type="predicted"/>
<dbReference type="Gene3D" id="2.60.120.430">
    <property type="entry name" value="Galactose-binding lectin"/>
    <property type="match status" value="2"/>
</dbReference>
<dbReference type="GO" id="GO:0016020">
    <property type="term" value="C:membrane"/>
    <property type="evidence" value="ECO:0007669"/>
    <property type="project" value="UniProtKB-SubCell"/>
</dbReference>
<protein>
    <submittedName>
        <fullName evidence="16">Putative receptor-like protein kinase</fullName>
    </submittedName>
</protein>
<dbReference type="GO" id="GO:0004674">
    <property type="term" value="F:protein serine/threonine kinase activity"/>
    <property type="evidence" value="ECO:0007669"/>
    <property type="project" value="UniProtKB-KW"/>
</dbReference>
<comment type="caution">
    <text evidence="16">The sequence shown here is derived from an EMBL/GenBank/DDBJ whole genome shotgun (WGS) entry which is preliminary data.</text>
</comment>
<evidence type="ECO:0000256" key="1">
    <source>
        <dbReference type="ARBA" id="ARBA00004167"/>
    </source>
</evidence>
<evidence type="ECO:0000256" key="5">
    <source>
        <dbReference type="ARBA" id="ARBA00022729"/>
    </source>
</evidence>
<evidence type="ECO:0000256" key="9">
    <source>
        <dbReference type="ARBA" id="ARBA00022989"/>
    </source>
</evidence>
<sequence>MEAEPDKPKHEKVVSVNWEGLVFWVCVDFALSSLLGRTLGFEVKLKLPLRKYSQNGEEVSIGEVKSDSVFINCGSNSSVNVDGRKWIGDMESNNNVTLSSPGVAASTSTLSGSSPFDPLYKTARYFTGAYNYTVKGVQGNYIVRLHFCPFEFENYNVNESSFGVSANGLNLMSEFNVPSEVSHKNMNLQNSGGNSSSFFLIKEYILAVNSGVLVIEFAATKSSFGFINAIEIVPVADGLFTGSVDKVGGGDTNLNLVGHSGMETMYRLNVGGPEITSNEDKDFWRTWEVDSGYMITQNAGSNIKNSSNITYASMNDSSVAPLVVYETAVTMSNNQVLEKRFNMSWKFEVDPDFDYMVRLHFCELQFDKPNERIFRIYINNRSAADNFDIYRRAGGINKAYHQDYVDSVSSRINTLWVQLGPDTAAGAAGTDALLNGLEIFKISRNGNLAYVERYDSAGNSTGKSKARVLWVGIGAGLASVAVIASIFALVFCFCKSRRKASSDTKNNSPGWRPLFLYGATVNSTVSAKGSAGTQNLFGSVASTRVGKRFTLAEIRAATKNFDDSLIIGVGGFGKVYKGETDDGVPAAIKRANPQSDQGLAEFETEIEMLSKLRHRHLVSLIGFCEEQNEMILVYEYMANGTLRSHLFGSDLPPLTWKQRLEVCIGAARGLHYLHTGADRGIIHRDVKTTNILLDGNFVAKMSDFGLSKDGPALDHTHVSTAVKGSFGYLDPEYFRRQQLTEKSDVYSFGVVLFEVICARAVINPTLPKDQINLAEWAMRWQRQRSLETIIDPHLAGSYCPESLSKYGEIAEKCLADDGKNRPTMGEVLWHLEYVLQLHEAWLNTNSREASFSSNQALRGMKDGEPEEIQEPSSSSSSVDEEENGSATKRRQTHHG</sequence>
<keyword evidence="7 16" id="KW-0418">Kinase</keyword>
<evidence type="ECO:0000259" key="15">
    <source>
        <dbReference type="PROSITE" id="PS50011"/>
    </source>
</evidence>
<feature type="transmembrane region" description="Helical" evidence="14">
    <location>
        <begin position="468"/>
        <end position="491"/>
    </location>
</feature>
<evidence type="ECO:0000256" key="7">
    <source>
        <dbReference type="ARBA" id="ARBA00022777"/>
    </source>
</evidence>
<dbReference type="Gene3D" id="1.10.510.10">
    <property type="entry name" value="Transferase(Phosphotransferase) domain 1"/>
    <property type="match status" value="1"/>
</dbReference>
<dbReference type="InterPro" id="IPR011009">
    <property type="entry name" value="Kinase-like_dom_sf"/>
</dbReference>
<evidence type="ECO:0000256" key="2">
    <source>
        <dbReference type="ARBA" id="ARBA00022527"/>
    </source>
</evidence>
<dbReference type="Pfam" id="PF07714">
    <property type="entry name" value="PK_Tyr_Ser-Thr"/>
    <property type="match status" value="1"/>
</dbReference>
<evidence type="ECO:0000256" key="4">
    <source>
        <dbReference type="ARBA" id="ARBA00022692"/>
    </source>
</evidence>
<dbReference type="Gene3D" id="3.30.200.20">
    <property type="entry name" value="Phosphorylase Kinase, domain 1"/>
    <property type="match status" value="1"/>
</dbReference>
<dbReference type="InterPro" id="IPR017441">
    <property type="entry name" value="Protein_kinase_ATP_BS"/>
</dbReference>
<evidence type="ECO:0000256" key="6">
    <source>
        <dbReference type="ARBA" id="ARBA00022741"/>
    </source>
</evidence>
<comment type="subcellular location">
    <subcellularLocation>
        <location evidence="1">Membrane</location>
        <topology evidence="1">Single-pass membrane protein</topology>
    </subcellularLocation>
</comment>
<dbReference type="EMBL" id="JAAIUW010000002">
    <property type="protein sequence ID" value="KAF7842454.1"/>
    <property type="molecule type" value="Genomic_DNA"/>
</dbReference>
<keyword evidence="6 12" id="KW-0547">Nucleotide-binding</keyword>
<evidence type="ECO:0000256" key="13">
    <source>
        <dbReference type="SAM" id="MobiDB-lite"/>
    </source>
</evidence>
<evidence type="ECO:0000313" key="17">
    <source>
        <dbReference type="Proteomes" id="UP000634136"/>
    </source>
</evidence>
<dbReference type="InterPro" id="IPR024788">
    <property type="entry name" value="Malectin-like_Carb-bd_dom"/>
</dbReference>
<evidence type="ECO:0000256" key="12">
    <source>
        <dbReference type="PROSITE-ProRule" id="PRU10141"/>
    </source>
</evidence>
<evidence type="ECO:0000256" key="14">
    <source>
        <dbReference type="SAM" id="Phobius"/>
    </source>
</evidence>
<evidence type="ECO:0000256" key="11">
    <source>
        <dbReference type="ARBA" id="ARBA00023180"/>
    </source>
</evidence>
<evidence type="ECO:0000256" key="3">
    <source>
        <dbReference type="ARBA" id="ARBA00022679"/>
    </source>
</evidence>
<dbReference type="PROSITE" id="PS50011">
    <property type="entry name" value="PROTEIN_KINASE_DOM"/>
    <property type="match status" value="1"/>
</dbReference>
<keyword evidence="4 14" id="KW-0812">Transmembrane</keyword>
<keyword evidence="11" id="KW-0325">Glycoprotein</keyword>
<accession>A0A834XCE1</accession>
<evidence type="ECO:0000256" key="8">
    <source>
        <dbReference type="ARBA" id="ARBA00022840"/>
    </source>
</evidence>
<dbReference type="FunFam" id="3.30.200.20:FF:000039">
    <property type="entry name" value="receptor-like protein kinase FERONIA"/>
    <property type="match status" value="1"/>
</dbReference>
<dbReference type="PROSITE" id="PS00108">
    <property type="entry name" value="PROTEIN_KINASE_ST"/>
    <property type="match status" value="1"/>
</dbReference>
<feature type="domain" description="Protein kinase" evidence="15">
    <location>
        <begin position="561"/>
        <end position="833"/>
    </location>
</feature>
<organism evidence="16 17">
    <name type="scientific">Senna tora</name>
    <dbReference type="NCBI Taxonomy" id="362788"/>
    <lineage>
        <taxon>Eukaryota</taxon>
        <taxon>Viridiplantae</taxon>
        <taxon>Streptophyta</taxon>
        <taxon>Embryophyta</taxon>
        <taxon>Tracheophyta</taxon>
        <taxon>Spermatophyta</taxon>
        <taxon>Magnoliopsida</taxon>
        <taxon>eudicotyledons</taxon>
        <taxon>Gunneridae</taxon>
        <taxon>Pentapetalae</taxon>
        <taxon>rosids</taxon>
        <taxon>fabids</taxon>
        <taxon>Fabales</taxon>
        <taxon>Fabaceae</taxon>
        <taxon>Caesalpinioideae</taxon>
        <taxon>Cassia clade</taxon>
        <taxon>Senna</taxon>
    </lineage>
</organism>
<keyword evidence="10 14" id="KW-0472">Membrane</keyword>
<keyword evidence="5" id="KW-0732">Signal</keyword>
<keyword evidence="16" id="KW-0675">Receptor</keyword>